<feature type="region of interest" description="Disordered" evidence="1">
    <location>
        <begin position="477"/>
        <end position="502"/>
    </location>
</feature>
<gene>
    <name evidence="2" type="ORF">TTEB3V08_LOCUS7469</name>
</gene>
<feature type="compositionally biased region" description="Polar residues" evidence="1">
    <location>
        <begin position="1688"/>
        <end position="1716"/>
    </location>
</feature>
<feature type="compositionally biased region" description="Low complexity" evidence="1">
    <location>
        <begin position="1318"/>
        <end position="1342"/>
    </location>
</feature>
<feature type="compositionally biased region" description="Polar residues" evidence="1">
    <location>
        <begin position="1469"/>
        <end position="1495"/>
    </location>
</feature>
<feature type="compositionally biased region" description="Polar residues" evidence="1">
    <location>
        <begin position="943"/>
        <end position="964"/>
    </location>
</feature>
<feature type="region of interest" description="Disordered" evidence="1">
    <location>
        <begin position="407"/>
        <end position="427"/>
    </location>
</feature>
<feature type="region of interest" description="Disordered" evidence="1">
    <location>
        <begin position="807"/>
        <end position="899"/>
    </location>
</feature>
<feature type="region of interest" description="Disordered" evidence="1">
    <location>
        <begin position="1447"/>
        <end position="1501"/>
    </location>
</feature>
<feature type="region of interest" description="Disordered" evidence="1">
    <location>
        <begin position="914"/>
        <end position="981"/>
    </location>
</feature>
<organism evidence="2">
    <name type="scientific">Timema tahoe</name>
    <dbReference type="NCBI Taxonomy" id="61484"/>
    <lineage>
        <taxon>Eukaryota</taxon>
        <taxon>Metazoa</taxon>
        <taxon>Ecdysozoa</taxon>
        <taxon>Arthropoda</taxon>
        <taxon>Hexapoda</taxon>
        <taxon>Insecta</taxon>
        <taxon>Pterygota</taxon>
        <taxon>Neoptera</taxon>
        <taxon>Polyneoptera</taxon>
        <taxon>Phasmatodea</taxon>
        <taxon>Timematodea</taxon>
        <taxon>Timematoidea</taxon>
        <taxon>Timematidae</taxon>
        <taxon>Timema</taxon>
    </lineage>
</organism>
<feature type="region of interest" description="Disordered" evidence="1">
    <location>
        <begin position="1310"/>
        <end position="1350"/>
    </location>
</feature>
<name>A0A7R9NX65_9NEOP</name>
<feature type="compositionally biased region" description="Low complexity" evidence="1">
    <location>
        <begin position="1368"/>
        <end position="1378"/>
    </location>
</feature>
<feature type="compositionally biased region" description="Polar residues" evidence="1">
    <location>
        <begin position="995"/>
        <end position="1014"/>
    </location>
</feature>
<feature type="region of interest" description="Disordered" evidence="1">
    <location>
        <begin position="1622"/>
        <end position="1739"/>
    </location>
</feature>
<feature type="compositionally biased region" description="Basic and acidic residues" evidence="1">
    <location>
        <begin position="407"/>
        <end position="416"/>
    </location>
</feature>
<feature type="region of interest" description="Disordered" evidence="1">
    <location>
        <begin position="1"/>
        <end position="22"/>
    </location>
</feature>
<evidence type="ECO:0000313" key="2">
    <source>
        <dbReference type="EMBL" id="CAD7459517.1"/>
    </source>
</evidence>
<proteinExistence type="predicted"/>
<feature type="region of interest" description="Disordered" evidence="1">
    <location>
        <begin position="718"/>
        <end position="795"/>
    </location>
</feature>
<sequence>MKKSAKATESEGSDVASRNSEARHSFNALTSIQLLGGYNKFQKQANVTVKRSSVRSLREAFENSIKSEPIDKTDVSRVAVDPTIDHGGGVGSKPKRLSRIDLSRIPVRNKRVPTGPSPNNELETQVCLEGKVGHPSVHENKLDSSTNKRKKEIVDKKISEVSFNTHGDFEYKVNECSFTSNDVVEEKVKKGSFITNDNKAIDTVETAINPLPASVTNEISPSFPDTHTTTKTNTPEVLETPQNRLSASQSVIEKLQQNLSTKLSSAAIETFKQSYSPSIERKRVVSAGDSPLINAPLPFISKTYTNSFESNKDSDTTCKEVPPNKSNTIPSFPNSAITVSKDTKLECLSAGLNLLKVRSPENLVKNNLETKTSAPPNNVKDSTSNYAEENRRIKNNFMNDEYRLEHESTKLNDSRPRQIGSPLTLGKFNTVNENNAFNISNEKSELRTENPKSIELLETSINTEPFSSFEEVLSSPELRKSRSSGGSSVETEGITSGGKPERVSWTTSLIQKLTQEQTTKKIKTVKKVQRQGKIVRFPEKKSLSAEERLKSKPTPQINRKESVPEKSILRTEPELKSPHIQNDSTSQIDSENFAFVKRSDILSDTEKDAYASIITKLTEGENTNLNFDNTHETNSNINKPLVINSVPDDINSNAQQEQVLNQQLKSKNKQVHEIWTDTSSSDSSDYYQRQSSQVLEDIILSKDRIELREKTESKINTILEQRKSTVPENKPVVPRNNRLNSQDLVASAQSEKRPTHFQTPHLPERQPFDKSKTPILENSSTSPANQKSSLISKPAVPLRTSSLEVKRFPSIDSQTIRTAPPQETENVKSKGKDERDKQSAIRKLFTNGLFSSPRRQSNSDRKSSPQENLQLLRKENANKLSPKQNRSKYVGDSKVHPSLPRPVLETAFLSNIPNKDVTTSASSPPIRNIYNDQPIRNDIGIQSKGSPTSPYSRSRSLSPNQLRLRNSTSSPSSPNRTIPDTSLILEERFGKVRQGVQSPIQHTSTQQTPAISSQNKLFQRHNSLPISQIRRTPFKPSRSPPTPTNEYPQQYQIYENLTNVSKSVSVQYHQPKNELQDEKGRSRNSISSCSSTSTIVPQEIESSLSWNPILLNQVISGSSDLINPQQKPHKNNRNVTEVEVHNQHLIPLSKKKFQDIRRGPVQYHSSETPRKFELPPQREYEPFHAQNPSTPSGRTSAPPIPYIENYTNTRVFSAEPSKSRLSYSPNDVHVKVQRQLSPSNQNNSSQAGLLVPVGAQTVNSQRQNLIQDLQRSRSLSPHHRKFHTSNFTQVQSSLGREIYRALTPQEKDAIHHHLQKDQSISSQSSYSPNSSNSSPGQPFSPQKSSPQKLSRQEIEALFWEGHRKRNISSSQQLSPPSELRAREHHTSTGSLKTQSHPLTLRPADQPMTIERRDSHINTFGRSAQLVRPQPIYQNNNIVRQSPLIFQYPQPQPINSNRSRSVSPGPRGTSGRSLSLPRQVSSTLSLLPQRDSSGSPGNFVRGAAQRNTIGPITTSQPHIPTSSTPTIYEEFGDVQLRHPENQMQRRVNDNVGYAKVYNGKVVNNVSRAQSAVDVTRTSRNNLLKVDARKDSVSKVKNYAPIFKRGSLTSVSTSSVDGGFTDSSVYSNGPLPPPKRVSFTSQQPSREYWPTRNGPAQEPPTRQTRNSRPESSDSDVFLPNSPRSPIYDNTRGSYSNAGPLNPNNPQDQGYRRTVQNSDLPPELQAPNRPLPPIPHDASTRGEYGTVAPIRKRDAKSLDRAAVAGPMVSNSFLPQANRWQIQSESESGSEAGEVQRILQLGGGGRSTHNRFKADGFEKLPDQLMYPYAEPYDLQKHVFSQLSLLTVKIPGFRPLLLSRFPPRDSLHCPGDTPFLSGLQVNGATRTGRQRREGEVYVRIGAGMGLETPVRSAHTDRTLTSRVGI</sequence>
<feature type="region of interest" description="Disordered" evidence="1">
    <location>
        <begin position="1071"/>
        <end position="1092"/>
    </location>
</feature>
<feature type="compositionally biased region" description="Low complexity" evidence="1">
    <location>
        <begin position="1083"/>
        <end position="1092"/>
    </location>
</feature>
<feature type="compositionally biased region" description="Basic and acidic residues" evidence="1">
    <location>
        <begin position="825"/>
        <end position="839"/>
    </location>
</feature>
<feature type="compositionally biased region" description="Polar residues" evidence="1">
    <location>
        <begin position="811"/>
        <end position="824"/>
    </location>
</feature>
<feature type="region of interest" description="Disordered" evidence="1">
    <location>
        <begin position="994"/>
        <end position="1014"/>
    </location>
</feature>
<feature type="compositionally biased region" description="Polar residues" evidence="1">
    <location>
        <begin position="914"/>
        <end position="925"/>
    </location>
</feature>
<evidence type="ECO:0000256" key="1">
    <source>
        <dbReference type="SAM" id="MobiDB-lite"/>
    </source>
</evidence>
<feature type="compositionally biased region" description="Basic and acidic residues" evidence="1">
    <location>
        <begin position="762"/>
        <end position="772"/>
    </location>
</feature>
<feature type="compositionally biased region" description="Basic and acidic residues" evidence="1">
    <location>
        <begin position="1071"/>
        <end position="1081"/>
    </location>
</feature>
<protein>
    <submittedName>
        <fullName evidence="2">Uncharacterized protein</fullName>
    </submittedName>
</protein>
<feature type="region of interest" description="Disordered" evidence="1">
    <location>
        <begin position="1365"/>
        <end position="1409"/>
    </location>
</feature>
<feature type="compositionally biased region" description="Polar residues" evidence="1">
    <location>
        <begin position="737"/>
        <end position="749"/>
    </location>
</feature>
<feature type="compositionally biased region" description="Polar residues" evidence="1">
    <location>
        <begin position="776"/>
        <end position="791"/>
    </location>
</feature>
<feature type="compositionally biased region" description="Low complexity" evidence="1">
    <location>
        <begin position="965"/>
        <end position="977"/>
    </location>
</feature>
<dbReference type="EMBL" id="OE002925">
    <property type="protein sequence ID" value="CAD7459517.1"/>
    <property type="molecule type" value="Genomic_DNA"/>
</dbReference>
<accession>A0A7R9NX65</accession>
<feature type="compositionally biased region" description="Polar residues" evidence="1">
    <location>
        <begin position="483"/>
        <end position="494"/>
    </location>
</feature>
<feature type="compositionally biased region" description="Polar residues" evidence="1">
    <location>
        <begin position="1387"/>
        <end position="1397"/>
    </location>
</feature>
<reference evidence="2" key="1">
    <citation type="submission" date="2020-11" db="EMBL/GenBank/DDBJ databases">
        <authorList>
            <person name="Tran Van P."/>
        </authorList>
    </citation>
    <scope>NUCLEOTIDE SEQUENCE</scope>
</reference>
<feature type="compositionally biased region" description="Polar residues" evidence="1">
    <location>
        <begin position="1452"/>
        <end position="1461"/>
    </location>
</feature>